<name>A0A5N6KZ26_9ROSI</name>
<keyword evidence="2" id="KW-1185">Reference proteome</keyword>
<dbReference type="OrthoDB" id="39175at2759"/>
<evidence type="ECO:0008006" key="3">
    <source>
        <dbReference type="Google" id="ProtNLM"/>
    </source>
</evidence>
<dbReference type="AlphaFoldDB" id="A0A5N6KZ26"/>
<evidence type="ECO:0000313" key="1">
    <source>
        <dbReference type="EMBL" id="KAB8360961.1"/>
    </source>
</evidence>
<proteinExistence type="predicted"/>
<gene>
    <name evidence="1" type="ORF">FH972_024693</name>
</gene>
<comment type="caution">
    <text evidence="1">The sequence shown here is derived from an EMBL/GenBank/DDBJ whole genome shotgun (WGS) entry which is preliminary data.</text>
</comment>
<organism evidence="1 2">
    <name type="scientific">Carpinus fangiana</name>
    <dbReference type="NCBI Taxonomy" id="176857"/>
    <lineage>
        <taxon>Eukaryota</taxon>
        <taxon>Viridiplantae</taxon>
        <taxon>Streptophyta</taxon>
        <taxon>Embryophyta</taxon>
        <taxon>Tracheophyta</taxon>
        <taxon>Spermatophyta</taxon>
        <taxon>Magnoliopsida</taxon>
        <taxon>eudicotyledons</taxon>
        <taxon>Gunneridae</taxon>
        <taxon>Pentapetalae</taxon>
        <taxon>rosids</taxon>
        <taxon>fabids</taxon>
        <taxon>Fagales</taxon>
        <taxon>Betulaceae</taxon>
        <taxon>Carpinus</taxon>
    </lineage>
</organism>
<sequence>MPKRYTEYRFEDPSLPYSDYKEMVQAAKGLIQEIQQEDYYNTLTLEKWTIAHTVGLAMVQLGFLLEGKKFHAESSMILLELGINRISTYEGLNFIESQMRKKAFWINLSSQRDSLADRFAFEEADAEHLYLLNLDDEVILPDRLQTEATSQTPLIAGLVASSRIHICLSSIIKESIPVLTTWSGPQSSTKRIVGNCECGRMISPVSAVEILNYRLEKVRGILDDLPSELHLPPQPSLEDDEKSQHPKAVRCMQYESMAANIHITALWAQSILLESIIAVSGRSKDTNAHDISLSFDEVWTQREKICRQVLSTIKRLSSASVEASGMILIYKIRQVAATLMEYPFGQETQISFNAELYSKAFAEHLSELYSSGGFPTQTGGEDEIQRYQTRLGMSENTGPK</sequence>
<dbReference type="EMBL" id="VIBQ01000017">
    <property type="protein sequence ID" value="KAB8360961.1"/>
    <property type="molecule type" value="Genomic_DNA"/>
</dbReference>
<accession>A0A5N6KZ26</accession>
<evidence type="ECO:0000313" key="2">
    <source>
        <dbReference type="Proteomes" id="UP000327013"/>
    </source>
</evidence>
<protein>
    <recommendedName>
        <fullName evidence="3">Transcription factor domain-containing protein</fullName>
    </recommendedName>
</protein>
<dbReference type="Proteomes" id="UP000327013">
    <property type="component" value="Unassembled WGS sequence"/>
</dbReference>
<reference evidence="1 2" key="1">
    <citation type="submission" date="2019-06" db="EMBL/GenBank/DDBJ databases">
        <title>A chromosomal-level reference genome of Carpinus fangiana (Coryloideae, Betulaceae).</title>
        <authorList>
            <person name="Yang X."/>
            <person name="Wang Z."/>
            <person name="Zhang L."/>
            <person name="Hao G."/>
            <person name="Liu J."/>
            <person name="Yang Y."/>
        </authorList>
    </citation>
    <scope>NUCLEOTIDE SEQUENCE [LARGE SCALE GENOMIC DNA]</scope>
    <source>
        <strain evidence="1">Cfa_2016G</strain>
        <tissue evidence="1">Leaf</tissue>
    </source>
</reference>